<reference evidence="1" key="1">
    <citation type="submission" date="2020-04" db="EMBL/GenBank/DDBJ databases">
        <authorList>
            <person name="Chiriac C."/>
            <person name="Salcher M."/>
            <person name="Ghai R."/>
            <person name="Kavagutti S V."/>
        </authorList>
    </citation>
    <scope>NUCLEOTIDE SEQUENCE</scope>
</reference>
<dbReference type="SUPFAM" id="SSF53850">
    <property type="entry name" value="Periplasmic binding protein-like II"/>
    <property type="match status" value="1"/>
</dbReference>
<proteinExistence type="predicted"/>
<gene>
    <name evidence="1" type="ORF">UFOVP328_172</name>
</gene>
<dbReference type="Gene3D" id="3.40.190.10">
    <property type="entry name" value="Periplasmic binding protein-like II"/>
    <property type="match status" value="1"/>
</dbReference>
<evidence type="ECO:0000313" key="1">
    <source>
        <dbReference type="EMBL" id="CAB4137979.1"/>
    </source>
</evidence>
<sequence length="297" mass="33161">MKKLLLTLCLMTLSLGSASAETINAIWSFNIANTQGTYFRAIMTESNRLQSRYQFVADSKPGAGGQIAASYVAEQKPVTLLGTTFAFFIRPNLYQVPYSFDQFRLLHVMTVAPPALVTKNKTLDQILSQSTITIGTAGPGTGTHLNALKFKESLPNKNIIVVPYKSSTEALKDVMGGHVDLTFEFLADAEGLGARILGVAGNKKVGKYPLLKDMGYANQADMVNSYFILVKNDINEEQYQEMQRLFIRAEQAEHIQALYRKDYSYKPDGLSTPAGYRAWYHQNIKFWKDATKGMRIE</sequence>
<dbReference type="PANTHER" id="PTHR42928">
    <property type="entry name" value="TRICARBOXYLATE-BINDING PROTEIN"/>
    <property type="match status" value="1"/>
</dbReference>
<dbReference type="EMBL" id="LR796341">
    <property type="protein sequence ID" value="CAB4137979.1"/>
    <property type="molecule type" value="Genomic_DNA"/>
</dbReference>
<accession>A0A6J5M1T7</accession>
<name>A0A6J5M1T7_9CAUD</name>
<dbReference type="InterPro" id="IPR042100">
    <property type="entry name" value="Bug_dom1"/>
</dbReference>
<protein>
    <submittedName>
        <fullName evidence="1">Bordetella uptake protein</fullName>
    </submittedName>
</protein>
<organism evidence="1">
    <name type="scientific">uncultured Caudovirales phage</name>
    <dbReference type="NCBI Taxonomy" id="2100421"/>
    <lineage>
        <taxon>Viruses</taxon>
        <taxon>Duplodnaviria</taxon>
        <taxon>Heunggongvirae</taxon>
        <taxon>Uroviricota</taxon>
        <taxon>Caudoviricetes</taxon>
        <taxon>Peduoviridae</taxon>
        <taxon>Maltschvirus</taxon>
        <taxon>Maltschvirus maltsch</taxon>
    </lineage>
</organism>
<dbReference type="Gene3D" id="3.40.190.150">
    <property type="entry name" value="Bordetella uptake gene, domain 1"/>
    <property type="match status" value="1"/>
</dbReference>
<dbReference type="PANTHER" id="PTHR42928:SF5">
    <property type="entry name" value="BLR1237 PROTEIN"/>
    <property type="match status" value="1"/>
</dbReference>
<dbReference type="Pfam" id="PF03401">
    <property type="entry name" value="TctC"/>
    <property type="match status" value="1"/>
</dbReference>
<dbReference type="InterPro" id="IPR005064">
    <property type="entry name" value="BUG"/>
</dbReference>